<dbReference type="SUPFAM" id="SSF52440">
    <property type="entry name" value="PreATP-grasp domain"/>
    <property type="match status" value="1"/>
</dbReference>
<evidence type="ECO:0000256" key="3">
    <source>
        <dbReference type="ARBA" id="ARBA00022598"/>
    </source>
</evidence>
<dbReference type="Pfam" id="PF02844">
    <property type="entry name" value="GARS_N"/>
    <property type="match status" value="1"/>
</dbReference>
<dbReference type="InterPro" id="IPR011054">
    <property type="entry name" value="Rudment_hybrid_motif"/>
</dbReference>
<evidence type="ECO:0000256" key="6">
    <source>
        <dbReference type="ARBA" id="ARBA00022840"/>
    </source>
</evidence>
<dbReference type="FunFam" id="3.30.1490.20:FF:000006">
    <property type="entry name" value="phosphoribosylamine--glycine ligase, chloroplastic-like"/>
    <property type="match status" value="1"/>
</dbReference>
<comment type="pathway">
    <text evidence="1 10">Purine metabolism; IMP biosynthesis via de novo pathway; N(1)-(5-phospho-D-ribosyl)glycinamide from 5-phospho-alpha-D-ribose 1-diphosphate: step 2/2.</text>
</comment>
<sequence length="452" mass="49803">MSVTKETLRKVMIVGSGGREHAAVKAFLNSNKVKTLYVAHGNDGMFNGHNEIDGRLQKVDLSIERQEDIQKLAAISQEMGVDLIFVGPEKPLSLGIVDVFENEGLAIVGPSKKASMLEGSKAWAKDVMRTLNIPIPDYVNFSDPDKAKDYIKSQPNPVVVKASGLAAGKGSIVTTSKQEALEAVDLIMVQKKFGEAGNQIVIEQRLDGEEFSFFAFTDGETVLPMAWARDYKRSHDKDEGLNTGGMGAYSPYRENEQELTDTVMKQIAQPLVQGCREKFGFTYKGILYIGGTFLKENGKINPYVFEVNVRMGDPEAQVIYPRLKTDLVDISMGIIEGNLGQLGRLDWDQNYHVCVCATSGRTRGKNGWYKGYPQRYATGKEISGLNQISPDSLVFHSGTKWDTEKQCFITDGGRVLSIVSSGVTLGEAGNKAYQEIAKVDFQGLHYRKDIGT</sequence>
<dbReference type="HAMAP" id="MF_00138">
    <property type="entry name" value="GARS"/>
    <property type="match status" value="1"/>
</dbReference>
<dbReference type="PANTHER" id="PTHR43472">
    <property type="entry name" value="PHOSPHORIBOSYLAMINE--GLYCINE LIGASE"/>
    <property type="match status" value="1"/>
</dbReference>
<evidence type="ECO:0000256" key="8">
    <source>
        <dbReference type="ARBA" id="ARBA00042242"/>
    </source>
</evidence>
<evidence type="ECO:0000313" key="13">
    <source>
        <dbReference type="EMBL" id="OGM12097.1"/>
    </source>
</evidence>
<dbReference type="PROSITE" id="PS50975">
    <property type="entry name" value="ATP_GRASP"/>
    <property type="match status" value="1"/>
</dbReference>
<organism evidence="13 14">
    <name type="scientific">Candidatus Woesebacteria bacterium RBG_16_34_12</name>
    <dbReference type="NCBI Taxonomy" id="1802480"/>
    <lineage>
        <taxon>Bacteria</taxon>
        <taxon>Candidatus Woeseibacteriota</taxon>
    </lineage>
</organism>
<dbReference type="Pfam" id="PF02843">
    <property type="entry name" value="GARS_C"/>
    <property type="match status" value="1"/>
</dbReference>
<dbReference type="Pfam" id="PF01071">
    <property type="entry name" value="GARS_A"/>
    <property type="match status" value="1"/>
</dbReference>
<evidence type="ECO:0000256" key="7">
    <source>
        <dbReference type="ARBA" id="ARBA00038345"/>
    </source>
</evidence>
<dbReference type="EMBL" id="MGFS01000003">
    <property type="protein sequence ID" value="OGM12097.1"/>
    <property type="molecule type" value="Genomic_DNA"/>
</dbReference>
<dbReference type="InterPro" id="IPR011761">
    <property type="entry name" value="ATP-grasp"/>
</dbReference>
<dbReference type="SUPFAM" id="SSF56059">
    <property type="entry name" value="Glutathione synthetase ATP-binding domain-like"/>
    <property type="match status" value="1"/>
</dbReference>
<dbReference type="InterPro" id="IPR000115">
    <property type="entry name" value="PRibGlycinamide_synth"/>
</dbReference>
<accession>A0A1F7XAR3</accession>
<evidence type="ECO:0000256" key="9">
    <source>
        <dbReference type="ARBA" id="ARBA00042864"/>
    </source>
</evidence>
<dbReference type="Gene3D" id="3.90.600.10">
    <property type="entry name" value="Phosphoribosylglycinamide synthetase, C-terminal domain"/>
    <property type="match status" value="1"/>
</dbReference>
<evidence type="ECO:0000256" key="10">
    <source>
        <dbReference type="HAMAP-Rule" id="MF_00138"/>
    </source>
</evidence>
<dbReference type="SMART" id="SM01210">
    <property type="entry name" value="GARS_C"/>
    <property type="match status" value="1"/>
</dbReference>
<dbReference type="Gene3D" id="3.30.470.20">
    <property type="entry name" value="ATP-grasp fold, B domain"/>
    <property type="match status" value="1"/>
</dbReference>
<keyword evidence="5 10" id="KW-0658">Purine biosynthesis</keyword>
<dbReference type="InterPro" id="IPR037123">
    <property type="entry name" value="PRibGlycinamide_synth_C_sf"/>
</dbReference>
<dbReference type="InterPro" id="IPR020562">
    <property type="entry name" value="PRibGlycinamide_synth_N"/>
</dbReference>
<comment type="caution">
    <text evidence="13">The sequence shown here is derived from an EMBL/GenBank/DDBJ whole genome shotgun (WGS) entry which is preliminary data.</text>
</comment>
<dbReference type="SMART" id="SM01209">
    <property type="entry name" value="GARS_A"/>
    <property type="match status" value="1"/>
</dbReference>
<dbReference type="NCBIfam" id="TIGR00877">
    <property type="entry name" value="purD"/>
    <property type="match status" value="1"/>
</dbReference>
<dbReference type="GO" id="GO:0005524">
    <property type="term" value="F:ATP binding"/>
    <property type="evidence" value="ECO:0007669"/>
    <property type="project" value="UniProtKB-UniRule"/>
</dbReference>
<proteinExistence type="inferred from homology"/>
<dbReference type="InterPro" id="IPR016185">
    <property type="entry name" value="PreATP-grasp_dom_sf"/>
</dbReference>
<evidence type="ECO:0000256" key="1">
    <source>
        <dbReference type="ARBA" id="ARBA00005174"/>
    </source>
</evidence>
<protein>
    <recommendedName>
        <fullName evidence="2 10">Phosphoribosylamine--glycine ligase</fullName>
        <ecNumber evidence="2 10">6.3.4.13</ecNumber>
    </recommendedName>
    <alternativeName>
        <fullName evidence="10">GARS</fullName>
    </alternativeName>
    <alternativeName>
        <fullName evidence="8 10">Glycinamide ribonucleotide synthetase</fullName>
    </alternativeName>
    <alternativeName>
        <fullName evidence="9 10">Phosphoribosylglycinamide synthetase</fullName>
    </alternativeName>
</protein>
<comment type="catalytic activity">
    <reaction evidence="10">
        <text>5-phospho-beta-D-ribosylamine + glycine + ATP = N(1)-(5-phospho-beta-D-ribosyl)glycinamide + ADP + phosphate + H(+)</text>
        <dbReference type="Rhea" id="RHEA:17453"/>
        <dbReference type="ChEBI" id="CHEBI:15378"/>
        <dbReference type="ChEBI" id="CHEBI:30616"/>
        <dbReference type="ChEBI" id="CHEBI:43474"/>
        <dbReference type="ChEBI" id="CHEBI:57305"/>
        <dbReference type="ChEBI" id="CHEBI:58681"/>
        <dbReference type="ChEBI" id="CHEBI:143788"/>
        <dbReference type="ChEBI" id="CHEBI:456216"/>
        <dbReference type="EC" id="6.3.4.13"/>
    </reaction>
</comment>
<dbReference type="EC" id="6.3.4.13" evidence="2 10"/>
<keyword evidence="4 11" id="KW-0547">Nucleotide-binding</keyword>
<dbReference type="PANTHER" id="PTHR43472:SF1">
    <property type="entry name" value="PHOSPHORIBOSYLAMINE--GLYCINE LIGASE, CHLOROPLASTIC"/>
    <property type="match status" value="1"/>
</dbReference>
<dbReference type="GO" id="GO:0046872">
    <property type="term" value="F:metal ion binding"/>
    <property type="evidence" value="ECO:0007669"/>
    <property type="project" value="InterPro"/>
</dbReference>
<dbReference type="GO" id="GO:0009113">
    <property type="term" value="P:purine nucleobase biosynthetic process"/>
    <property type="evidence" value="ECO:0007669"/>
    <property type="project" value="InterPro"/>
</dbReference>
<evidence type="ECO:0000313" key="14">
    <source>
        <dbReference type="Proteomes" id="UP000177053"/>
    </source>
</evidence>
<keyword evidence="3 10" id="KW-0436">Ligase</keyword>
<dbReference type="InterPro" id="IPR020561">
    <property type="entry name" value="PRibGlycinamid_synth_ATP-grasp"/>
</dbReference>
<reference evidence="13 14" key="1">
    <citation type="journal article" date="2016" name="Nat. Commun.">
        <title>Thousands of microbial genomes shed light on interconnected biogeochemical processes in an aquifer system.</title>
        <authorList>
            <person name="Anantharaman K."/>
            <person name="Brown C.T."/>
            <person name="Hug L.A."/>
            <person name="Sharon I."/>
            <person name="Castelle C.J."/>
            <person name="Probst A.J."/>
            <person name="Thomas B.C."/>
            <person name="Singh A."/>
            <person name="Wilkins M.J."/>
            <person name="Karaoz U."/>
            <person name="Brodie E.L."/>
            <person name="Williams K.H."/>
            <person name="Hubbard S.S."/>
            <person name="Banfield J.F."/>
        </authorList>
    </citation>
    <scope>NUCLEOTIDE SEQUENCE [LARGE SCALE GENOMIC DNA]</scope>
</reference>
<dbReference type="AlphaFoldDB" id="A0A1F7XAR3"/>
<comment type="similarity">
    <text evidence="7 10">Belongs to the GARS family.</text>
</comment>
<evidence type="ECO:0000256" key="4">
    <source>
        <dbReference type="ARBA" id="ARBA00022741"/>
    </source>
</evidence>
<evidence type="ECO:0000259" key="12">
    <source>
        <dbReference type="PROSITE" id="PS50975"/>
    </source>
</evidence>
<evidence type="ECO:0000256" key="2">
    <source>
        <dbReference type="ARBA" id="ARBA00013255"/>
    </source>
</evidence>
<feature type="domain" description="ATP-grasp" evidence="12">
    <location>
        <begin position="125"/>
        <end position="336"/>
    </location>
</feature>
<dbReference type="UniPathway" id="UPA00074">
    <property type="reaction ID" value="UER00125"/>
</dbReference>
<dbReference type="GO" id="GO:0004637">
    <property type="term" value="F:phosphoribosylamine-glycine ligase activity"/>
    <property type="evidence" value="ECO:0007669"/>
    <property type="project" value="UniProtKB-UniRule"/>
</dbReference>
<dbReference type="Gene3D" id="3.30.1490.20">
    <property type="entry name" value="ATP-grasp fold, A domain"/>
    <property type="match status" value="1"/>
</dbReference>
<dbReference type="SUPFAM" id="SSF51246">
    <property type="entry name" value="Rudiment single hybrid motif"/>
    <property type="match status" value="1"/>
</dbReference>
<keyword evidence="6 11" id="KW-0067">ATP-binding</keyword>
<evidence type="ECO:0000256" key="11">
    <source>
        <dbReference type="PROSITE-ProRule" id="PRU00409"/>
    </source>
</evidence>
<name>A0A1F7XAR3_9BACT</name>
<evidence type="ECO:0000256" key="5">
    <source>
        <dbReference type="ARBA" id="ARBA00022755"/>
    </source>
</evidence>
<dbReference type="InterPro" id="IPR013815">
    <property type="entry name" value="ATP_grasp_subdomain_1"/>
</dbReference>
<dbReference type="Proteomes" id="UP000177053">
    <property type="component" value="Unassembled WGS sequence"/>
</dbReference>
<dbReference type="GO" id="GO:0006189">
    <property type="term" value="P:'de novo' IMP biosynthetic process"/>
    <property type="evidence" value="ECO:0007669"/>
    <property type="project" value="UniProtKB-UniRule"/>
</dbReference>
<gene>
    <name evidence="10" type="primary">purD</name>
    <name evidence="13" type="ORF">A2Z22_03325</name>
</gene>
<dbReference type="Gene3D" id="3.40.50.20">
    <property type="match status" value="1"/>
</dbReference>
<dbReference type="InterPro" id="IPR020560">
    <property type="entry name" value="PRibGlycinamide_synth_C-dom"/>
</dbReference>